<evidence type="ECO:0000313" key="3">
    <source>
        <dbReference type="Proteomes" id="UP000054560"/>
    </source>
</evidence>
<organism evidence="2 3">
    <name type="scientific">Sphaeroforma arctica JP610</name>
    <dbReference type="NCBI Taxonomy" id="667725"/>
    <lineage>
        <taxon>Eukaryota</taxon>
        <taxon>Ichthyosporea</taxon>
        <taxon>Ichthyophonida</taxon>
        <taxon>Sphaeroforma</taxon>
    </lineage>
</organism>
<dbReference type="InterPro" id="IPR029058">
    <property type="entry name" value="AB_hydrolase_fold"/>
</dbReference>
<gene>
    <name evidence="2" type="ORF">SARC_12144</name>
</gene>
<name>A0A0L0FEX4_9EUKA</name>
<accession>A0A0L0FEX4</accession>
<proteinExistence type="predicted"/>
<dbReference type="Proteomes" id="UP000054560">
    <property type="component" value="Unassembled WGS sequence"/>
</dbReference>
<dbReference type="InterPro" id="IPR002921">
    <property type="entry name" value="Fungal_lipase-type"/>
</dbReference>
<dbReference type="SUPFAM" id="SSF53474">
    <property type="entry name" value="alpha/beta-Hydrolases"/>
    <property type="match status" value="1"/>
</dbReference>
<dbReference type="EMBL" id="KQ243695">
    <property type="protein sequence ID" value="KNC75329.1"/>
    <property type="molecule type" value="Genomic_DNA"/>
</dbReference>
<dbReference type="Gene3D" id="3.40.50.1820">
    <property type="entry name" value="alpha/beta hydrolase"/>
    <property type="match status" value="1"/>
</dbReference>
<dbReference type="Pfam" id="PF01764">
    <property type="entry name" value="Lipase_3"/>
    <property type="match status" value="1"/>
</dbReference>
<dbReference type="GO" id="GO:0006629">
    <property type="term" value="P:lipid metabolic process"/>
    <property type="evidence" value="ECO:0007669"/>
    <property type="project" value="InterPro"/>
</dbReference>
<protein>
    <recommendedName>
        <fullName evidence="1">Fungal lipase-type domain-containing protein</fullName>
    </recommendedName>
</protein>
<dbReference type="GeneID" id="25912648"/>
<evidence type="ECO:0000259" key="1">
    <source>
        <dbReference type="Pfam" id="PF01764"/>
    </source>
</evidence>
<dbReference type="RefSeq" id="XP_014149231.1">
    <property type="nucleotide sequence ID" value="XM_014293756.1"/>
</dbReference>
<dbReference type="AlphaFoldDB" id="A0A0L0FEX4"/>
<reference evidence="2 3" key="1">
    <citation type="submission" date="2011-02" db="EMBL/GenBank/DDBJ databases">
        <title>The Genome Sequence of Sphaeroforma arctica JP610.</title>
        <authorList>
            <consortium name="The Broad Institute Genome Sequencing Platform"/>
            <person name="Russ C."/>
            <person name="Cuomo C."/>
            <person name="Young S.K."/>
            <person name="Zeng Q."/>
            <person name="Gargeya S."/>
            <person name="Alvarado L."/>
            <person name="Berlin A."/>
            <person name="Chapman S.B."/>
            <person name="Chen Z."/>
            <person name="Freedman E."/>
            <person name="Gellesch M."/>
            <person name="Goldberg J."/>
            <person name="Griggs A."/>
            <person name="Gujja S."/>
            <person name="Heilman E."/>
            <person name="Heiman D."/>
            <person name="Howarth C."/>
            <person name="Mehta T."/>
            <person name="Neiman D."/>
            <person name="Pearson M."/>
            <person name="Roberts A."/>
            <person name="Saif S."/>
            <person name="Shea T."/>
            <person name="Shenoy N."/>
            <person name="Sisk P."/>
            <person name="Stolte C."/>
            <person name="Sykes S."/>
            <person name="White J."/>
            <person name="Yandava C."/>
            <person name="Burger G."/>
            <person name="Gray M.W."/>
            <person name="Holland P.W.H."/>
            <person name="King N."/>
            <person name="Lang F.B.F."/>
            <person name="Roger A.J."/>
            <person name="Ruiz-Trillo I."/>
            <person name="Haas B."/>
            <person name="Nusbaum C."/>
            <person name="Birren B."/>
        </authorList>
    </citation>
    <scope>NUCLEOTIDE SEQUENCE [LARGE SCALE GENOMIC DNA]</scope>
    <source>
        <strain evidence="2 3">JP610</strain>
    </source>
</reference>
<evidence type="ECO:0000313" key="2">
    <source>
        <dbReference type="EMBL" id="KNC75329.1"/>
    </source>
</evidence>
<dbReference type="OrthoDB" id="10646992at2759"/>
<feature type="domain" description="Fungal lipase-type" evidence="1">
    <location>
        <begin position="4"/>
        <end position="45"/>
    </location>
</feature>
<keyword evidence="3" id="KW-1185">Reference proteome</keyword>
<sequence>MYVDVSLITFGAPRVLELDTSDKFHGRFSQIRIMHNGDYVTSVPSSTRFRHVGRVVCLECSESERDSSTTGHVLNHRMRTYRRSLFARFS</sequence>